<dbReference type="Proteomes" id="UP000179920">
    <property type="component" value="Chromosome II"/>
</dbReference>
<evidence type="ECO:0000313" key="5">
    <source>
        <dbReference type="Proteomes" id="UP000179920"/>
    </source>
</evidence>
<dbReference type="Gene3D" id="2.60.200.20">
    <property type="match status" value="1"/>
</dbReference>
<feature type="region of interest" description="Disordered" evidence="1">
    <location>
        <begin position="210"/>
        <end position="229"/>
    </location>
</feature>
<feature type="compositionally biased region" description="Polar residues" evidence="1">
    <location>
        <begin position="210"/>
        <end position="222"/>
    </location>
</feature>
<dbReference type="PROSITE" id="PS50006">
    <property type="entry name" value="FHA_DOMAIN"/>
    <property type="match status" value="1"/>
</dbReference>
<dbReference type="EMBL" id="ULHB01000050">
    <property type="protein sequence ID" value="SYW79241.1"/>
    <property type="molecule type" value="Genomic_DNA"/>
</dbReference>
<dbReference type="Proteomes" id="UP000658997">
    <property type="component" value="Unassembled WGS sequence"/>
</dbReference>
<evidence type="ECO:0000256" key="1">
    <source>
        <dbReference type="SAM" id="MobiDB-lite"/>
    </source>
</evidence>
<feature type="domain" description="FHA" evidence="2">
    <location>
        <begin position="42"/>
        <end position="98"/>
    </location>
</feature>
<reference evidence="3" key="1">
    <citation type="submission" date="2016-04" db="EMBL/GenBank/DDBJ databases">
        <authorList>
            <person name="Evans L.H."/>
            <person name="Alamgir A."/>
            <person name="Owens N."/>
            <person name="Weber N.D."/>
            <person name="Virtaneva K."/>
            <person name="Barbian K."/>
            <person name="Babar A."/>
            <person name="Rosenke K."/>
        </authorList>
    </citation>
    <scope>NUCLEOTIDE SEQUENCE</scope>
    <source>
        <strain evidence="3">UB2112</strain>
    </source>
</reference>
<reference evidence="5" key="2">
    <citation type="submission" date="2016-04" db="EMBL/GenBank/DDBJ databases">
        <authorList>
            <person name="Guldener U."/>
            <person name="Guldener U."/>
        </authorList>
    </citation>
    <scope>NUCLEOTIDE SEQUENCE [LARGE SCALE GENOMIC DNA]</scope>
    <source>
        <strain evidence="5">UB2112</strain>
    </source>
</reference>
<feature type="compositionally biased region" description="Basic and acidic residues" evidence="1">
    <location>
        <begin position="450"/>
        <end position="460"/>
    </location>
</feature>
<reference evidence="4" key="3">
    <citation type="submission" date="2018-08" db="EMBL/GenBank/DDBJ databases">
        <authorList>
            <person name="Guldener U."/>
        </authorList>
    </citation>
    <scope>NUCLEOTIDE SEQUENCE</scope>
    <source>
        <strain evidence="4">UB2</strain>
    </source>
</reference>
<dbReference type="OrthoDB" id="2550803at2759"/>
<dbReference type="Pfam" id="PF00498">
    <property type="entry name" value="FHA"/>
    <property type="match status" value="1"/>
</dbReference>
<protein>
    <recommendedName>
        <fullName evidence="2">FHA domain-containing protein</fullName>
    </recommendedName>
</protein>
<feature type="region of interest" description="Disordered" evidence="1">
    <location>
        <begin position="429"/>
        <end position="466"/>
    </location>
</feature>
<feature type="compositionally biased region" description="Polar residues" evidence="1">
    <location>
        <begin position="317"/>
        <end position="328"/>
    </location>
</feature>
<proteinExistence type="predicted"/>
<dbReference type="CDD" id="cd00060">
    <property type="entry name" value="FHA"/>
    <property type="match status" value="1"/>
</dbReference>
<accession>A0A1K0H642</accession>
<feature type="region of interest" description="Disordered" evidence="1">
    <location>
        <begin position="240"/>
        <end position="283"/>
    </location>
</feature>
<evidence type="ECO:0000313" key="3">
    <source>
        <dbReference type="EMBL" id="SAM68449.1"/>
    </source>
</evidence>
<evidence type="ECO:0000313" key="4">
    <source>
        <dbReference type="EMBL" id="SYW79241.1"/>
    </source>
</evidence>
<dbReference type="AlphaFoldDB" id="A0A1K0H642"/>
<gene>
    <name evidence="4" type="ORF">UBRO2_02925</name>
    <name evidence="3" type="ORF">UBRO_00792</name>
</gene>
<dbReference type="InterPro" id="IPR008984">
    <property type="entry name" value="SMAD_FHA_dom_sf"/>
</dbReference>
<sequence>MSAYPGALELVWVNASPIGPTKDDHIDPQMYQVIRVPCNVSKTISRSSAIDPATLVNDLSDKILFPLAKVVSREHARIEWVKGEPVIKNLGSTHGTYVAKRCATFLSSGQVVDGITQAPFRSVEGVYTLVPGDLIEFGKTCNRTDAQHHPVRCYVRFAPGKSISTSAQSSTYPQVLAAAQKQARRYSLLDDSLDSESDIVSIDEATFTTIPSRPSSQLTKTSPAPAGPVAIYPTQATIVDLSGDDDDEDIQSARPAASDFDSEDGGDRMKEHGVSASESENSLDSLDLPHVLWRQLDQELAEVPAAPSHVAQEVCSPATSNDIASASSAGEAHDDEPIEKAAIADPAVSSSEPISSTVDDGNKTLASLLSTPAPESLPTEPIQAVVTAEKEEGELHMPLKRKMMLIDSDDEEGEGSVFSSQASSLSSMSLTLCTSDSGSPSPSKKRRTTVRHDKERRRPAESISPRPSIKTLITKAVYTTSLLSIGFLGGSFFTFKSMLNAAAAANAPGSGK</sequence>
<name>A0A1K0H642_9BASI</name>
<evidence type="ECO:0000259" key="2">
    <source>
        <dbReference type="PROSITE" id="PS50006"/>
    </source>
</evidence>
<evidence type="ECO:0000313" key="6">
    <source>
        <dbReference type="Proteomes" id="UP000658997"/>
    </source>
</evidence>
<dbReference type="InterPro" id="IPR000253">
    <property type="entry name" value="FHA_dom"/>
</dbReference>
<keyword evidence="6" id="KW-1185">Reference proteome</keyword>
<feature type="region of interest" description="Disordered" evidence="1">
    <location>
        <begin position="305"/>
        <end position="381"/>
    </location>
</feature>
<dbReference type="SMART" id="SM00240">
    <property type="entry name" value="FHA"/>
    <property type="match status" value="1"/>
</dbReference>
<dbReference type="EMBL" id="LT558118">
    <property type="protein sequence ID" value="SAM68449.1"/>
    <property type="molecule type" value="Genomic_DNA"/>
</dbReference>
<organism evidence="3 5">
    <name type="scientific">Ustilago bromivora</name>
    <dbReference type="NCBI Taxonomy" id="307758"/>
    <lineage>
        <taxon>Eukaryota</taxon>
        <taxon>Fungi</taxon>
        <taxon>Dikarya</taxon>
        <taxon>Basidiomycota</taxon>
        <taxon>Ustilaginomycotina</taxon>
        <taxon>Ustilaginomycetes</taxon>
        <taxon>Ustilaginales</taxon>
        <taxon>Ustilaginaceae</taxon>
        <taxon>Ustilago</taxon>
    </lineage>
</organism>
<feature type="compositionally biased region" description="Polar residues" evidence="1">
    <location>
        <begin position="348"/>
        <end position="370"/>
    </location>
</feature>
<dbReference type="SUPFAM" id="SSF49879">
    <property type="entry name" value="SMAD/FHA domain"/>
    <property type="match status" value="1"/>
</dbReference>